<dbReference type="Proteomes" id="UP000469452">
    <property type="component" value="Unassembled WGS sequence"/>
</dbReference>
<sequence length="275" mass="31227">MADASAGCKQRLHGLRTSLHGFKQDLTTSLAMWAEDFDVLGKVLVRLIDKEVASRDEAVQTVNRESRGKKLLQAQVNRITCVWEKEHHELVTLRQTVALQNKTMVQLRERIAKNDRRSNDDASPSEETPRKDKVVVAEENVEENHLTPPMVSVTARRPRRFSVGSSTLTRTTEAYAAKRKHIPQQPQSILKRQKYDDVTDENSTKQVSFQTEYPTPPSQMHRTADTTARFPLRERLTTTKPAPMRVRRSSLGSSMTAAARVLTTSSTGLPRKRWN</sequence>
<name>A0A6A4Z3I6_APHAT</name>
<evidence type="ECO:0000313" key="2">
    <source>
        <dbReference type="EMBL" id="KAF0704647.1"/>
    </source>
</evidence>
<feature type="compositionally biased region" description="Polar residues" evidence="1">
    <location>
        <begin position="205"/>
        <end position="221"/>
    </location>
</feature>
<gene>
    <name evidence="2" type="ORF">AaE_014834</name>
</gene>
<protein>
    <submittedName>
        <fullName evidence="2">Uncharacterized protein</fullName>
    </submittedName>
</protein>
<evidence type="ECO:0000313" key="3">
    <source>
        <dbReference type="Proteomes" id="UP000469452"/>
    </source>
</evidence>
<proteinExistence type="predicted"/>
<feature type="compositionally biased region" description="Basic and acidic residues" evidence="1">
    <location>
        <begin position="109"/>
        <end position="120"/>
    </location>
</feature>
<reference evidence="2 3" key="1">
    <citation type="submission" date="2019-06" db="EMBL/GenBank/DDBJ databases">
        <title>Genomics analysis of Aphanomyces spp. identifies a new class of oomycete effector associated with host adaptation.</title>
        <authorList>
            <person name="Gaulin E."/>
        </authorList>
    </citation>
    <scope>NUCLEOTIDE SEQUENCE [LARGE SCALE GENOMIC DNA]</scope>
    <source>
        <strain evidence="2 3">E</strain>
    </source>
</reference>
<feature type="region of interest" description="Disordered" evidence="1">
    <location>
        <begin position="109"/>
        <end position="135"/>
    </location>
</feature>
<dbReference type="EMBL" id="VJMI01020365">
    <property type="protein sequence ID" value="KAF0704647.1"/>
    <property type="molecule type" value="Genomic_DNA"/>
</dbReference>
<feature type="region of interest" description="Disordered" evidence="1">
    <location>
        <begin position="205"/>
        <end position="224"/>
    </location>
</feature>
<organism evidence="2 3">
    <name type="scientific">Aphanomyces astaci</name>
    <name type="common">Crayfish plague agent</name>
    <dbReference type="NCBI Taxonomy" id="112090"/>
    <lineage>
        <taxon>Eukaryota</taxon>
        <taxon>Sar</taxon>
        <taxon>Stramenopiles</taxon>
        <taxon>Oomycota</taxon>
        <taxon>Saprolegniomycetes</taxon>
        <taxon>Saprolegniales</taxon>
        <taxon>Verrucalvaceae</taxon>
        <taxon>Aphanomyces</taxon>
    </lineage>
</organism>
<dbReference type="VEuPathDB" id="FungiDB:H257_07243"/>
<evidence type="ECO:0000256" key="1">
    <source>
        <dbReference type="SAM" id="MobiDB-lite"/>
    </source>
</evidence>
<dbReference type="AlphaFoldDB" id="A0A6A4Z3I6"/>
<accession>A0A6A4Z3I6</accession>
<comment type="caution">
    <text evidence="2">The sequence shown here is derived from an EMBL/GenBank/DDBJ whole genome shotgun (WGS) entry which is preliminary data.</text>
</comment>